<evidence type="ECO:0000313" key="5">
    <source>
        <dbReference type="EMBL" id="KAF6841063.1"/>
    </source>
</evidence>
<feature type="compositionally biased region" description="Acidic residues" evidence="3">
    <location>
        <begin position="22"/>
        <end position="34"/>
    </location>
</feature>
<dbReference type="GO" id="GO:0000266">
    <property type="term" value="P:mitochondrial fission"/>
    <property type="evidence" value="ECO:0007669"/>
    <property type="project" value="TreeGrafter"/>
</dbReference>
<proteinExistence type="predicted"/>
<dbReference type="OrthoDB" id="415706at2759"/>
<keyword evidence="1" id="KW-0547">Nucleotide-binding</keyword>
<dbReference type="GO" id="GO:0003924">
    <property type="term" value="F:GTPase activity"/>
    <property type="evidence" value="ECO:0007669"/>
    <property type="project" value="InterPro"/>
</dbReference>
<name>A0A8H6U561_9PEZI</name>
<dbReference type="GO" id="GO:0016559">
    <property type="term" value="P:peroxisome fission"/>
    <property type="evidence" value="ECO:0007669"/>
    <property type="project" value="TreeGrafter"/>
</dbReference>
<dbReference type="GO" id="GO:0016020">
    <property type="term" value="C:membrane"/>
    <property type="evidence" value="ECO:0007669"/>
    <property type="project" value="TreeGrafter"/>
</dbReference>
<dbReference type="GO" id="GO:0005739">
    <property type="term" value="C:mitochondrion"/>
    <property type="evidence" value="ECO:0007669"/>
    <property type="project" value="TreeGrafter"/>
</dbReference>
<reference evidence="5" key="1">
    <citation type="journal article" date="2020" name="Phytopathology">
        <title>Genome Sequence Resources of Colletotrichum truncatum, C. plurivorum, C. musicola, and C. sojae: Four Species Pathogenic to Soybean (Glycine max).</title>
        <authorList>
            <person name="Rogerio F."/>
            <person name="Boufleur T.R."/>
            <person name="Ciampi-Guillardi M."/>
            <person name="Sukno S.A."/>
            <person name="Thon M.R."/>
            <person name="Massola Junior N.S."/>
            <person name="Baroncelli R."/>
        </authorList>
    </citation>
    <scope>NUCLEOTIDE SEQUENCE</scope>
    <source>
        <strain evidence="5">LFN0074</strain>
    </source>
</reference>
<dbReference type="GO" id="GO:0008017">
    <property type="term" value="F:microtubule binding"/>
    <property type="evidence" value="ECO:0007669"/>
    <property type="project" value="TreeGrafter"/>
</dbReference>
<dbReference type="Gene3D" id="3.40.50.300">
    <property type="entry name" value="P-loop containing nucleotide triphosphate hydrolases"/>
    <property type="match status" value="1"/>
</dbReference>
<dbReference type="SUPFAM" id="SSF52540">
    <property type="entry name" value="P-loop containing nucleoside triphosphate hydrolases"/>
    <property type="match status" value="1"/>
</dbReference>
<dbReference type="SMART" id="SM00053">
    <property type="entry name" value="DYNc"/>
    <property type="match status" value="1"/>
</dbReference>
<dbReference type="InterPro" id="IPR001401">
    <property type="entry name" value="Dynamin_GTPase"/>
</dbReference>
<keyword evidence="2" id="KW-0342">GTP-binding</keyword>
<dbReference type="AlphaFoldDB" id="A0A8H6U561"/>
<comment type="caution">
    <text evidence="5">The sequence shown here is derived from an EMBL/GenBank/DDBJ whole genome shotgun (WGS) entry which is preliminary data.</text>
</comment>
<protein>
    <submittedName>
        <fullName evidence="5">Vacuolar sorting protein VPS1</fullName>
    </submittedName>
</protein>
<sequence length="781" mass="87832">MWNIGVMDPESPSMGAIPTQESPDDDGAGSEPDSEPPSPATDICAPKEKTIPENPFDTESSRALLDAIDELQSCGVSQELAIPQVRTSSTLTSDSTASNRTLRVTQIVIVGCQSTGKSSLLQTLTDIPFPVGKGCCTRFATRIVSRRTAPGTANATYKYENDHLGIQDFERIMEQISTKYIKIRRGTGINRKNFASQVLRIELSGPTRSHFSILDVPGVISVPRSVNENEMHGVQRLVEDFMRQPSNIVLCVADAVTDLSNQKILATASELVDKKRLIGVFTKCDRVEDPSETVDIATGDEKHSEKSMHDGWFVVRNRGEKDGDDFDLPEAERELFSQAPWRKIREERRGSGMLRRHLGDLLCGHIRENFPRIQVSIRKLLEDARLSRRGLGDPRPTHVLRQQNLRDVVERYHDAAGRTLTSPGSVPDEALRVRAKVHDATRAFTQTMKESGHAYEFEDADVDIAETFTEALHFCYPQFAPKKDEAGGKRYRGSSNPTPPLTPPRKTKTRGHNNRATAPLAGEIRKQLHVWQTTELPAFVNTEVIRVLFRQPSERWERMAGDLIDGVAADIEVASNRILKEVCYGPDGASFGVLHDELATVLGRFQTEAKGRAVLELREHCRRERDSHPQTTDPRFGQMLQKWRSIRLLRALATIPVLGGQDGMEPVAHAEAVFRNVHHSMEDSMVYDVHDVVKVYYQLSIEAFIRYVTRHIIEHFITHEDGPLKGLCTDWVFRLTEEEVEKLAREDEDTVHKRAHFDGVIEKFERADLIAERARRQAPGL</sequence>
<dbReference type="PANTHER" id="PTHR11566">
    <property type="entry name" value="DYNAMIN"/>
    <property type="match status" value="1"/>
</dbReference>
<dbReference type="PRINTS" id="PR00195">
    <property type="entry name" value="DYNAMIN"/>
</dbReference>
<evidence type="ECO:0000256" key="1">
    <source>
        <dbReference type="ARBA" id="ARBA00022741"/>
    </source>
</evidence>
<dbReference type="CDD" id="cd08771">
    <property type="entry name" value="DLP_1"/>
    <property type="match status" value="1"/>
</dbReference>
<dbReference type="GO" id="GO:0005874">
    <property type="term" value="C:microtubule"/>
    <property type="evidence" value="ECO:0007669"/>
    <property type="project" value="TreeGrafter"/>
</dbReference>
<dbReference type="GO" id="GO:0048312">
    <property type="term" value="P:intracellular distribution of mitochondria"/>
    <property type="evidence" value="ECO:0007669"/>
    <property type="project" value="TreeGrafter"/>
</dbReference>
<dbReference type="Proteomes" id="UP000639643">
    <property type="component" value="Unassembled WGS sequence"/>
</dbReference>
<dbReference type="PANTHER" id="PTHR11566:SF21">
    <property type="entry name" value="DYNAMIN RELATED PROTEIN 1, ISOFORM A"/>
    <property type="match status" value="1"/>
</dbReference>
<dbReference type="InterPro" id="IPR027417">
    <property type="entry name" value="P-loop_NTPase"/>
</dbReference>
<dbReference type="GO" id="GO:0005525">
    <property type="term" value="F:GTP binding"/>
    <property type="evidence" value="ECO:0007669"/>
    <property type="project" value="InterPro"/>
</dbReference>
<keyword evidence="6" id="KW-1185">Reference proteome</keyword>
<dbReference type="InterPro" id="IPR022812">
    <property type="entry name" value="Dynamin"/>
</dbReference>
<dbReference type="Gene3D" id="1.20.120.1240">
    <property type="entry name" value="Dynamin, middle domain"/>
    <property type="match status" value="1"/>
</dbReference>
<dbReference type="GO" id="GO:0006897">
    <property type="term" value="P:endocytosis"/>
    <property type="evidence" value="ECO:0007669"/>
    <property type="project" value="TreeGrafter"/>
</dbReference>
<feature type="region of interest" description="Disordered" evidence="3">
    <location>
        <begin position="485"/>
        <end position="514"/>
    </location>
</feature>
<evidence type="ECO:0000256" key="3">
    <source>
        <dbReference type="SAM" id="MobiDB-lite"/>
    </source>
</evidence>
<gene>
    <name evidence="5" type="ORF">CMUS01_03662</name>
</gene>
<dbReference type="Pfam" id="PF00350">
    <property type="entry name" value="Dynamin_N"/>
    <property type="match status" value="1"/>
</dbReference>
<accession>A0A8H6U561</accession>
<feature type="domain" description="GED" evidence="4">
    <location>
        <begin position="686"/>
        <end position="779"/>
    </location>
</feature>
<dbReference type="InterPro" id="IPR000375">
    <property type="entry name" value="Dynamin_stalk"/>
</dbReference>
<evidence type="ECO:0000259" key="4">
    <source>
        <dbReference type="PROSITE" id="PS51388"/>
    </source>
</evidence>
<evidence type="ECO:0000313" key="6">
    <source>
        <dbReference type="Proteomes" id="UP000639643"/>
    </source>
</evidence>
<organism evidence="5 6">
    <name type="scientific">Colletotrichum musicola</name>
    <dbReference type="NCBI Taxonomy" id="2175873"/>
    <lineage>
        <taxon>Eukaryota</taxon>
        <taxon>Fungi</taxon>
        <taxon>Dikarya</taxon>
        <taxon>Ascomycota</taxon>
        <taxon>Pezizomycotina</taxon>
        <taxon>Sordariomycetes</taxon>
        <taxon>Hypocreomycetidae</taxon>
        <taxon>Glomerellales</taxon>
        <taxon>Glomerellaceae</taxon>
        <taxon>Colletotrichum</taxon>
        <taxon>Colletotrichum orchidearum species complex</taxon>
    </lineage>
</organism>
<dbReference type="EMBL" id="WIGM01000091">
    <property type="protein sequence ID" value="KAF6841063.1"/>
    <property type="molecule type" value="Genomic_DNA"/>
</dbReference>
<feature type="region of interest" description="Disordered" evidence="3">
    <location>
        <begin position="1"/>
        <end position="54"/>
    </location>
</feature>
<dbReference type="Pfam" id="PF01031">
    <property type="entry name" value="Dynamin_M"/>
    <property type="match status" value="1"/>
</dbReference>
<dbReference type="InterPro" id="IPR045063">
    <property type="entry name" value="Dynamin_N"/>
</dbReference>
<dbReference type="InterPro" id="IPR020850">
    <property type="entry name" value="GED_dom"/>
</dbReference>
<dbReference type="PROSITE" id="PS51388">
    <property type="entry name" value="GED"/>
    <property type="match status" value="1"/>
</dbReference>
<evidence type="ECO:0000256" key="2">
    <source>
        <dbReference type="ARBA" id="ARBA00023134"/>
    </source>
</evidence>